<evidence type="ECO:0000313" key="2">
    <source>
        <dbReference type="Proteomes" id="UP000823893"/>
    </source>
</evidence>
<comment type="caution">
    <text evidence="1">The sequence shown here is derived from an EMBL/GenBank/DDBJ whole genome shotgun (WGS) entry which is preliminary data.</text>
</comment>
<reference evidence="1" key="1">
    <citation type="journal article" date="2021" name="PeerJ">
        <title>Extensive microbial diversity within the chicken gut microbiome revealed by metagenomics and culture.</title>
        <authorList>
            <person name="Gilroy R."/>
            <person name="Ravi A."/>
            <person name="Getino M."/>
            <person name="Pursley I."/>
            <person name="Horton D.L."/>
            <person name="Alikhan N.F."/>
            <person name="Baker D."/>
            <person name="Gharbi K."/>
            <person name="Hall N."/>
            <person name="Watson M."/>
            <person name="Adriaenssens E.M."/>
            <person name="Foster-Nyarko E."/>
            <person name="Jarju S."/>
            <person name="Secka A."/>
            <person name="Antonio M."/>
            <person name="Oren A."/>
            <person name="Chaudhuri R.R."/>
            <person name="La Ragione R."/>
            <person name="Hildebrand F."/>
            <person name="Pallen M.J."/>
        </authorList>
    </citation>
    <scope>NUCLEOTIDE SEQUENCE</scope>
    <source>
        <strain evidence="1">ChiSxjej6B18-287</strain>
    </source>
</reference>
<protein>
    <submittedName>
        <fullName evidence="1">Uncharacterized protein</fullName>
    </submittedName>
</protein>
<accession>A0A9D2N650</accession>
<proteinExistence type="predicted"/>
<dbReference type="AlphaFoldDB" id="A0A9D2N650"/>
<gene>
    <name evidence="1" type="ORF">H9935_07700</name>
</gene>
<sequence>MVKLLAEKYNGIACEENYHDKLLPELSKEDFPCLTYMRDLTDWHDFIRRI</sequence>
<organism evidence="1 2">
    <name type="scientific">Candidatus Blautia merdigallinarum</name>
    <dbReference type="NCBI Taxonomy" id="2838495"/>
    <lineage>
        <taxon>Bacteria</taxon>
        <taxon>Bacillati</taxon>
        <taxon>Bacillota</taxon>
        <taxon>Clostridia</taxon>
        <taxon>Lachnospirales</taxon>
        <taxon>Lachnospiraceae</taxon>
        <taxon>Blautia</taxon>
    </lineage>
</organism>
<evidence type="ECO:0000313" key="1">
    <source>
        <dbReference type="EMBL" id="HJC10688.1"/>
    </source>
</evidence>
<dbReference type="EMBL" id="DWWV01000098">
    <property type="protein sequence ID" value="HJC10688.1"/>
    <property type="molecule type" value="Genomic_DNA"/>
</dbReference>
<name>A0A9D2N650_9FIRM</name>
<reference evidence="1" key="2">
    <citation type="submission" date="2021-04" db="EMBL/GenBank/DDBJ databases">
        <authorList>
            <person name="Gilroy R."/>
        </authorList>
    </citation>
    <scope>NUCLEOTIDE SEQUENCE</scope>
    <source>
        <strain evidence="1">ChiSxjej6B18-287</strain>
    </source>
</reference>
<dbReference type="Proteomes" id="UP000823893">
    <property type="component" value="Unassembled WGS sequence"/>
</dbReference>